<gene>
    <name evidence="1" type="ORF">N781_01565</name>
</gene>
<sequence>MKEEFVEEYIITNQTMAVFPNYHPVYMSKILEKEQTVYCHQTPNEIMDASCIRHGSSFSGRRSAMEKMLHTNTKLPIPVDPTNGIYLFPTCSHKNSACIWIAFFHVEQFKELKETKGTSITFSNGSKVKITMSDFSMKRQMQLTGMAIAKLYKPYTDIR</sequence>
<dbReference type="RefSeq" id="WP_026798987.1">
    <property type="nucleotide sequence ID" value="NZ_AULI01000001.1"/>
</dbReference>
<accession>A0A0A5GQ52</accession>
<comment type="caution">
    <text evidence="1">The sequence shown here is derived from an EMBL/GenBank/DDBJ whole genome shotgun (WGS) entry which is preliminary data.</text>
</comment>
<reference evidence="1 2" key="1">
    <citation type="submission" date="2013-08" db="EMBL/GenBank/DDBJ databases">
        <authorList>
            <person name="Huang J."/>
            <person name="Wang G."/>
        </authorList>
    </citation>
    <scope>NUCLEOTIDE SEQUENCE [LARGE SCALE GENOMIC DNA]</scope>
    <source>
        <strain evidence="1 2">JSM 076056</strain>
    </source>
</reference>
<protein>
    <recommendedName>
        <fullName evidence="3">Competence protein</fullName>
    </recommendedName>
</protein>
<dbReference type="eggNOG" id="COG4903">
    <property type="taxonomic scope" value="Bacteria"/>
</dbReference>
<dbReference type="Pfam" id="PF06338">
    <property type="entry name" value="ComK"/>
    <property type="match status" value="1"/>
</dbReference>
<proteinExistence type="predicted"/>
<dbReference type="GO" id="GO:0030420">
    <property type="term" value="P:establishment of competence for transformation"/>
    <property type="evidence" value="ECO:0007669"/>
    <property type="project" value="InterPro"/>
</dbReference>
<evidence type="ECO:0008006" key="3">
    <source>
        <dbReference type="Google" id="ProtNLM"/>
    </source>
</evidence>
<dbReference type="STRING" id="1385510.GCA_000425205_00167"/>
<dbReference type="InterPro" id="IPR010461">
    <property type="entry name" value="ComK"/>
</dbReference>
<dbReference type="Proteomes" id="UP000030528">
    <property type="component" value="Unassembled WGS sequence"/>
</dbReference>
<evidence type="ECO:0000313" key="1">
    <source>
        <dbReference type="EMBL" id="KGX94079.1"/>
    </source>
</evidence>
<evidence type="ECO:0000313" key="2">
    <source>
        <dbReference type="Proteomes" id="UP000030528"/>
    </source>
</evidence>
<organism evidence="1 2">
    <name type="scientific">Pontibacillus halophilus JSM 076056 = DSM 19796</name>
    <dbReference type="NCBI Taxonomy" id="1385510"/>
    <lineage>
        <taxon>Bacteria</taxon>
        <taxon>Bacillati</taxon>
        <taxon>Bacillota</taxon>
        <taxon>Bacilli</taxon>
        <taxon>Bacillales</taxon>
        <taxon>Bacillaceae</taxon>
        <taxon>Pontibacillus</taxon>
    </lineage>
</organism>
<dbReference type="AlphaFoldDB" id="A0A0A5GQ52"/>
<keyword evidence="2" id="KW-1185">Reference proteome</keyword>
<name>A0A0A5GQ52_9BACI</name>
<dbReference type="EMBL" id="AVPE01000001">
    <property type="protein sequence ID" value="KGX94079.1"/>
    <property type="molecule type" value="Genomic_DNA"/>
</dbReference>